<dbReference type="Proteomes" id="UP000005084">
    <property type="component" value="Unassembled WGS sequence"/>
</dbReference>
<name>C5E8Z7_BIFLI</name>
<protein>
    <submittedName>
        <fullName evidence="1">Uncharacterized protein</fullName>
    </submittedName>
</protein>
<organism evidence="1">
    <name type="scientific">Bifidobacterium longum subsp. infantis CCUG 52486</name>
    <dbReference type="NCBI Taxonomy" id="537937"/>
    <lineage>
        <taxon>Bacteria</taxon>
        <taxon>Bacillati</taxon>
        <taxon>Actinomycetota</taxon>
        <taxon>Actinomycetes</taxon>
        <taxon>Bifidobacteriales</taxon>
        <taxon>Bifidobacteriaceae</taxon>
        <taxon>Bifidobacterium</taxon>
    </lineage>
</organism>
<dbReference type="AlphaFoldDB" id="C5E8Z7"/>
<proteinExistence type="predicted"/>
<accession>C5E8Z7</accession>
<dbReference type="HOGENOM" id="CLU_1841240_0_0_11"/>
<sequence>MLRFAVSQYLRRNDSASLNQEPTGSRWRELARKARLRVAYTVPLMTALSRLRRQLSQQEHIIKKIISCTGITPHRRPHSPDVFSAPIDTDIRPMPSSTYYRRWRHKYFFAGQLRAGRHIADIYRRWKTRISPISRLAHE</sequence>
<gene>
    <name evidence="1" type="ORF">BLIG_00440</name>
</gene>
<dbReference type="EMBL" id="DS990238">
    <property type="protein sequence ID" value="EEQ54490.1"/>
    <property type="molecule type" value="Genomic_DNA"/>
</dbReference>
<reference evidence="1" key="1">
    <citation type="submission" date="2008-08" db="EMBL/GenBank/DDBJ databases">
        <title>Annotation of Bifidobacterium longum subsp. infantis CCUG 52486.</title>
        <authorList>
            <consortium name="The Broad Institute Genome Sequencing Platform"/>
            <person name="Gougoulias C."/>
            <person name="Tuohy K.M."/>
            <person name="Gibson G.R."/>
            <person name="Ward D."/>
            <person name="Mehta T."/>
            <person name="Young S."/>
            <person name="Jaffe D."/>
            <person name="Gnerre S."/>
            <person name="Berlin A."/>
            <person name="Heiman D."/>
            <person name="Hepburn T."/>
            <person name="Shea T."/>
            <person name="Sykes S."/>
            <person name="Alvarado L."/>
            <person name="Kodira C."/>
            <person name="Borodovsky M."/>
            <person name="Lander E."/>
            <person name="Galagan J."/>
            <person name="Nusbaum C."/>
            <person name="Birren B."/>
        </authorList>
    </citation>
    <scope>NUCLEOTIDE SEQUENCE [LARGE SCALE GENOMIC DNA]</scope>
    <source>
        <strain evidence="1">CCUG 52486</strain>
    </source>
</reference>
<evidence type="ECO:0000313" key="1">
    <source>
        <dbReference type="EMBL" id="EEQ54490.1"/>
    </source>
</evidence>